<reference evidence="1 2" key="1">
    <citation type="submission" date="2024-01" db="EMBL/GenBank/DDBJ databases">
        <title>Whole genome of Chryseobacterium arthrosphaerae NNCa 2741.</title>
        <authorList>
            <person name="Boriskina E.V."/>
            <person name="Gordinskaya N.A."/>
            <person name="Kropotov V.S."/>
            <person name="Alekseeva A.E."/>
            <person name="Makhova M.A."/>
            <person name="Kryazhev D.V."/>
            <person name="Shkurkina I.S."/>
        </authorList>
    </citation>
    <scope>NUCLEOTIDE SEQUENCE [LARGE SCALE GENOMIC DNA]</scope>
    <source>
        <strain evidence="1 2">NNCa 2741</strain>
    </source>
</reference>
<keyword evidence="2" id="KW-1185">Reference proteome</keyword>
<evidence type="ECO:0000313" key="1">
    <source>
        <dbReference type="EMBL" id="MEE6128239.1"/>
    </source>
</evidence>
<feature type="non-terminal residue" evidence="1">
    <location>
        <position position="1"/>
    </location>
</feature>
<gene>
    <name evidence="1" type="ORF">V2E39_12675</name>
</gene>
<comment type="caution">
    <text evidence="1">The sequence shown here is derived from an EMBL/GenBank/DDBJ whole genome shotgun (WGS) entry which is preliminary data.</text>
</comment>
<accession>A0ABU7R092</accession>
<protein>
    <submittedName>
        <fullName evidence="1">Uncharacterized protein</fullName>
    </submittedName>
</protein>
<organism evidence="1 2">
    <name type="scientific">Chryseobacterium arthrosphaerae</name>
    <dbReference type="NCBI Taxonomy" id="651561"/>
    <lineage>
        <taxon>Bacteria</taxon>
        <taxon>Pseudomonadati</taxon>
        <taxon>Bacteroidota</taxon>
        <taxon>Flavobacteriia</taxon>
        <taxon>Flavobacteriales</taxon>
        <taxon>Weeksellaceae</taxon>
        <taxon>Chryseobacterium group</taxon>
        <taxon>Chryseobacterium</taxon>
    </lineage>
</organism>
<evidence type="ECO:0000313" key="2">
    <source>
        <dbReference type="Proteomes" id="UP001350005"/>
    </source>
</evidence>
<dbReference type="Proteomes" id="UP001350005">
    <property type="component" value="Unassembled WGS sequence"/>
</dbReference>
<dbReference type="EMBL" id="JAZGJU010000025">
    <property type="protein sequence ID" value="MEE6128239.1"/>
    <property type="molecule type" value="Genomic_DNA"/>
</dbReference>
<dbReference type="RefSeq" id="WP_330937353.1">
    <property type="nucleotide sequence ID" value="NZ_JAZGJU010000025.1"/>
</dbReference>
<proteinExistence type="predicted"/>
<sequence>HFKENNQYPKTNFICIEKTDKSKLLAIIDSYYPAFFSKMLICNVLLYKKEGRWFLNPSKKL</sequence>
<name>A0ABU7R092_9FLAO</name>